<dbReference type="PANTHER" id="PTHR34448">
    <property type="entry name" value="AMINOPEPTIDASE"/>
    <property type="match status" value="1"/>
</dbReference>
<name>A0ABY4H9M5_9BACI</name>
<comment type="cofactor">
    <cofactor evidence="2">
        <name>Mg(2+)</name>
        <dbReference type="ChEBI" id="CHEBI:18420"/>
    </cofactor>
</comment>
<accession>A0ABY4H9M5</accession>
<evidence type="ECO:0000256" key="2">
    <source>
        <dbReference type="ARBA" id="ARBA00001946"/>
    </source>
</evidence>
<comment type="similarity">
    <text evidence="4">Belongs to the peptidase M29 family.</text>
</comment>
<evidence type="ECO:0000256" key="8">
    <source>
        <dbReference type="ARBA" id="ARBA00022801"/>
    </source>
</evidence>
<comment type="cofactor">
    <cofactor evidence="1">
        <name>Co(2+)</name>
        <dbReference type="ChEBI" id="CHEBI:48828"/>
    </cofactor>
</comment>
<dbReference type="Gene3D" id="3.40.1830.10">
    <property type="entry name" value="Thermophilic metalloprotease (M29)"/>
    <property type="match status" value="1"/>
</dbReference>
<evidence type="ECO:0000256" key="9">
    <source>
        <dbReference type="ARBA" id="ARBA00023049"/>
    </source>
</evidence>
<dbReference type="SUPFAM" id="SSF144052">
    <property type="entry name" value="Thermophilic metalloprotease-like"/>
    <property type="match status" value="1"/>
</dbReference>
<dbReference type="RefSeq" id="WP_245030883.1">
    <property type="nucleotide sequence ID" value="NZ_CP095075.1"/>
</dbReference>
<reference evidence="10" key="1">
    <citation type="submission" date="2022-04" db="EMBL/GenBank/DDBJ databases">
        <title>Halobacillus sp. isolated from saltern.</title>
        <authorList>
            <person name="Won M."/>
            <person name="Lee C.-M."/>
            <person name="Woen H.-Y."/>
            <person name="Kwon S.-W."/>
        </authorList>
    </citation>
    <scope>NUCLEOTIDE SEQUENCE</scope>
    <source>
        <strain evidence="10">SSHM10-5</strain>
    </source>
</reference>
<dbReference type="PANTHER" id="PTHR34448:SF3">
    <property type="entry name" value="AMINOPEPTIDASE AMPS"/>
    <property type="match status" value="1"/>
</dbReference>
<dbReference type="EMBL" id="CP095075">
    <property type="protein sequence ID" value="UOR11157.1"/>
    <property type="molecule type" value="Genomic_DNA"/>
</dbReference>
<dbReference type="GO" id="GO:0004177">
    <property type="term" value="F:aminopeptidase activity"/>
    <property type="evidence" value="ECO:0007669"/>
    <property type="project" value="UniProtKB-KW"/>
</dbReference>
<keyword evidence="7" id="KW-0479">Metal-binding</keyword>
<dbReference type="Pfam" id="PF02073">
    <property type="entry name" value="Peptidase_M29"/>
    <property type="match status" value="1"/>
</dbReference>
<evidence type="ECO:0000256" key="3">
    <source>
        <dbReference type="ARBA" id="ARBA00001947"/>
    </source>
</evidence>
<evidence type="ECO:0000256" key="7">
    <source>
        <dbReference type="ARBA" id="ARBA00022723"/>
    </source>
</evidence>
<evidence type="ECO:0000256" key="1">
    <source>
        <dbReference type="ARBA" id="ARBA00001941"/>
    </source>
</evidence>
<keyword evidence="9" id="KW-0482">Metalloprotease</keyword>
<keyword evidence="5 10" id="KW-0031">Aminopeptidase</keyword>
<evidence type="ECO:0000256" key="4">
    <source>
        <dbReference type="ARBA" id="ARBA00008236"/>
    </source>
</evidence>
<keyword evidence="11" id="KW-1185">Reference proteome</keyword>
<dbReference type="InterPro" id="IPR052170">
    <property type="entry name" value="M29_Exopeptidase"/>
</dbReference>
<dbReference type="InterPro" id="IPR035097">
    <property type="entry name" value="M29_N-terminal"/>
</dbReference>
<keyword evidence="8" id="KW-0378">Hydrolase</keyword>
<dbReference type="InterPro" id="IPR000787">
    <property type="entry name" value="Peptidase_M29"/>
</dbReference>
<sequence>MTTHKKQLEKYAELALKKGVNLQNGQGLIINAPIEAADLVRIISAKAYGKGAKNVHVEWNDEILSYMKMKNAPKKVLETFPKWKAEGLEEMVKDGYSLLTVYGPNPDLLKGIDSERIAKANKASAEALSEYRDYIMNDKTTWSIIAYPQAAWAEKVFPDLNTEAAQSKLWEQIFKITRIDQEDPIKAWEKHNESLRQAREYLNKKQYKKLHYKATGTDLSIELPENHIWHGGSATSEKGIEFNPNMPTEEVFTMPHKYGVQGRVSSTKPLSYGGNLIENFTLTFKDGKVVDYKAEAGQETLKHLLESDDGSQRLGEVALVPNESPISQSGHIFYNTLYDENASCHLALGKAYPTNIEKGPSMSKDEMDKHGVNDSLVHEDFMMGSAEMDIDGETQDGSYEPIFRKGSWAMEFES</sequence>
<evidence type="ECO:0000256" key="5">
    <source>
        <dbReference type="ARBA" id="ARBA00022438"/>
    </source>
</evidence>
<proteinExistence type="inferred from homology"/>
<comment type="cofactor">
    <cofactor evidence="3">
        <name>Zn(2+)</name>
        <dbReference type="ChEBI" id="CHEBI:29105"/>
    </cofactor>
</comment>
<evidence type="ECO:0000256" key="6">
    <source>
        <dbReference type="ARBA" id="ARBA00022670"/>
    </source>
</evidence>
<dbReference type="PRINTS" id="PR00919">
    <property type="entry name" value="THERMOPTASE"/>
</dbReference>
<gene>
    <name evidence="10" type="ORF">MUO15_16380</name>
</gene>
<organism evidence="10 11">
    <name type="scientific">Halobacillus amylolyticus</name>
    <dbReference type="NCBI Taxonomy" id="2932259"/>
    <lineage>
        <taxon>Bacteria</taxon>
        <taxon>Bacillati</taxon>
        <taxon>Bacillota</taxon>
        <taxon>Bacilli</taxon>
        <taxon>Bacillales</taxon>
        <taxon>Bacillaceae</taxon>
        <taxon>Halobacillus</taxon>
    </lineage>
</organism>
<evidence type="ECO:0000313" key="10">
    <source>
        <dbReference type="EMBL" id="UOR11157.1"/>
    </source>
</evidence>
<keyword evidence="6" id="KW-0645">Protease</keyword>
<protein>
    <submittedName>
        <fullName evidence="10">Aminopeptidase</fullName>
    </submittedName>
</protein>
<evidence type="ECO:0000313" key="11">
    <source>
        <dbReference type="Proteomes" id="UP000830326"/>
    </source>
</evidence>
<dbReference type="Proteomes" id="UP000830326">
    <property type="component" value="Chromosome"/>
</dbReference>